<sequence length="374" mass="42453">MSMSDEARKNLFSAELLKWYKRERRDLPWRRSRDPYHIWVSEIMLQQTRVDTVIPYFNRFVDRFPNPKHLADAPEEDVLKHWEGLGYYSRARNLQTAVREVVERYGGQVPDNKKDISSLKGVGPYTAGAILSIAYNQPEPAVDGNVMRVLSRYYCLDDDIAKPSTRIGMESLAQGLIPSGEAADFNQALMELGAMVCTPKSPSCPECPVRSGCVALAEGRERELPIKTKAKKARPVFRVAALVEGTGPRAGKVLVRQRPDTGLLARMWELPHVEVRDEIEWDSLSVGKRLLQEASAVDGVGIQATERIVGEAQHIFTHLVWNIRVLPAVAVDEEFVADRTGYRWVGPDEFENYSWPNVFRKLLTEYYISHININ</sequence>
<dbReference type="GO" id="GO:0032357">
    <property type="term" value="F:oxidized purine DNA binding"/>
    <property type="evidence" value="ECO:0007669"/>
    <property type="project" value="TreeGrafter"/>
</dbReference>
<keyword evidence="5" id="KW-0004">4Fe-4S</keyword>
<comment type="catalytic activity">
    <reaction evidence="1 15">
        <text>Hydrolyzes free adenine bases from 7,8-dihydro-8-oxoguanine:adenine mismatched double-stranded DNA, leaving an apurinic site.</text>
        <dbReference type="EC" id="3.2.2.31"/>
    </reaction>
</comment>
<dbReference type="EMBL" id="QRDY01000004">
    <property type="protein sequence ID" value="RED63128.1"/>
    <property type="molecule type" value="Genomic_DNA"/>
</dbReference>
<dbReference type="PANTHER" id="PTHR42944">
    <property type="entry name" value="ADENINE DNA GLYCOSYLASE"/>
    <property type="match status" value="1"/>
</dbReference>
<keyword evidence="9 15" id="KW-0408">Iron</keyword>
<keyword evidence="8" id="KW-0378">Hydrolase</keyword>
<dbReference type="CDD" id="cd03431">
    <property type="entry name" value="NUDIX_DNA_Glycosylase_C-MutY"/>
    <property type="match status" value="1"/>
</dbReference>
<dbReference type="GO" id="GO:0006298">
    <property type="term" value="P:mismatch repair"/>
    <property type="evidence" value="ECO:0007669"/>
    <property type="project" value="TreeGrafter"/>
</dbReference>
<evidence type="ECO:0000256" key="9">
    <source>
        <dbReference type="ARBA" id="ARBA00023004"/>
    </source>
</evidence>
<dbReference type="GO" id="GO:0006284">
    <property type="term" value="P:base-excision repair"/>
    <property type="evidence" value="ECO:0007669"/>
    <property type="project" value="UniProtKB-UniRule"/>
</dbReference>
<dbReference type="InterPro" id="IPR005760">
    <property type="entry name" value="A/G_AdeGlyc_MutY"/>
</dbReference>
<proteinExistence type="inferred from homology"/>
<evidence type="ECO:0000256" key="12">
    <source>
        <dbReference type="ARBA" id="ARBA00023204"/>
    </source>
</evidence>
<evidence type="ECO:0000256" key="13">
    <source>
        <dbReference type="ARBA" id="ARBA00023295"/>
    </source>
</evidence>
<protein>
    <recommendedName>
        <fullName evidence="4 15">Adenine DNA glycosylase</fullName>
        <ecNumber evidence="3 15">3.2.2.31</ecNumber>
    </recommendedName>
</protein>
<feature type="domain" description="HhH-GPD" evidence="16">
    <location>
        <begin position="44"/>
        <end position="195"/>
    </location>
</feature>
<keyword evidence="11" id="KW-0238">DNA-binding</keyword>
<dbReference type="SMART" id="SM00478">
    <property type="entry name" value="ENDO3c"/>
    <property type="match status" value="1"/>
</dbReference>
<dbReference type="Gene3D" id="3.90.79.10">
    <property type="entry name" value="Nucleoside Triphosphate Pyrophosphohydrolase"/>
    <property type="match status" value="1"/>
</dbReference>
<reference evidence="17 18" key="1">
    <citation type="submission" date="2018-07" db="EMBL/GenBank/DDBJ databases">
        <title>Genomic Encyclopedia of Type Strains, Phase III (KMG-III): the genomes of soil and plant-associated and newly described type strains.</title>
        <authorList>
            <person name="Whitman W."/>
        </authorList>
    </citation>
    <scope>NUCLEOTIDE SEQUENCE [LARGE SCALE GENOMIC DNA]</scope>
    <source>
        <strain evidence="17 18">CECT 8236</strain>
    </source>
</reference>
<dbReference type="NCBIfam" id="TIGR01084">
    <property type="entry name" value="mutY"/>
    <property type="match status" value="1"/>
</dbReference>
<dbReference type="FunFam" id="1.10.1670.10:FF:000002">
    <property type="entry name" value="Adenine DNA glycosylase"/>
    <property type="match status" value="1"/>
</dbReference>
<evidence type="ECO:0000256" key="3">
    <source>
        <dbReference type="ARBA" id="ARBA00012045"/>
    </source>
</evidence>
<dbReference type="FunFam" id="1.10.340.30:FF:000010">
    <property type="entry name" value="Adenine DNA glycosylase"/>
    <property type="match status" value="1"/>
</dbReference>
<name>A0A3D9IN41_9BACL</name>
<comment type="similarity">
    <text evidence="2 15">Belongs to the Nth/MutY family.</text>
</comment>
<dbReference type="GO" id="GO:0051539">
    <property type="term" value="F:4 iron, 4 sulfur cluster binding"/>
    <property type="evidence" value="ECO:0007669"/>
    <property type="project" value="UniProtKB-UniRule"/>
</dbReference>
<dbReference type="InterPro" id="IPR029119">
    <property type="entry name" value="MutY_C"/>
</dbReference>
<accession>A0A3D9IN41</accession>
<keyword evidence="6" id="KW-0479">Metal-binding</keyword>
<comment type="function">
    <text evidence="15">Adenine glycosylase active on G-A mispairs.</text>
</comment>
<keyword evidence="7 15" id="KW-0227">DNA damage</keyword>
<evidence type="ECO:0000256" key="14">
    <source>
        <dbReference type="ARBA" id="ARBA00058550"/>
    </source>
</evidence>
<dbReference type="AlphaFoldDB" id="A0A3D9IN41"/>
<evidence type="ECO:0000256" key="6">
    <source>
        <dbReference type="ARBA" id="ARBA00022723"/>
    </source>
</evidence>
<dbReference type="Pfam" id="PF14815">
    <property type="entry name" value="NUDIX_4"/>
    <property type="match status" value="1"/>
</dbReference>
<keyword evidence="18" id="KW-1185">Reference proteome</keyword>
<keyword evidence="10" id="KW-0411">Iron-sulfur</keyword>
<evidence type="ECO:0000256" key="4">
    <source>
        <dbReference type="ARBA" id="ARBA00022023"/>
    </source>
</evidence>
<dbReference type="EC" id="3.2.2.31" evidence="3 15"/>
<dbReference type="Pfam" id="PF00633">
    <property type="entry name" value="HHH"/>
    <property type="match status" value="1"/>
</dbReference>
<dbReference type="GO" id="GO:0034039">
    <property type="term" value="F:8-oxo-7,8-dihydroguanine DNA N-glycosylase activity"/>
    <property type="evidence" value="ECO:0007669"/>
    <property type="project" value="TreeGrafter"/>
</dbReference>
<evidence type="ECO:0000256" key="8">
    <source>
        <dbReference type="ARBA" id="ARBA00022801"/>
    </source>
</evidence>
<keyword evidence="13 15" id="KW-0326">Glycosidase</keyword>
<evidence type="ECO:0000256" key="10">
    <source>
        <dbReference type="ARBA" id="ARBA00023014"/>
    </source>
</evidence>
<evidence type="ECO:0000259" key="16">
    <source>
        <dbReference type="SMART" id="SM00478"/>
    </source>
</evidence>
<dbReference type="InterPro" id="IPR011257">
    <property type="entry name" value="DNA_glycosylase"/>
</dbReference>
<dbReference type="SUPFAM" id="SSF48150">
    <property type="entry name" value="DNA-glycosylase"/>
    <property type="match status" value="1"/>
</dbReference>
<gene>
    <name evidence="17" type="ORF">DFP95_104122</name>
</gene>
<dbReference type="InterPro" id="IPR023170">
    <property type="entry name" value="HhH_base_excis_C"/>
</dbReference>
<evidence type="ECO:0000256" key="5">
    <source>
        <dbReference type="ARBA" id="ARBA00022485"/>
    </source>
</evidence>
<dbReference type="Gene3D" id="1.10.1670.10">
    <property type="entry name" value="Helix-hairpin-Helix base-excision DNA repair enzymes (C-terminal)"/>
    <property type="match status" value="1"/>
</dbReference>
<dbReference type="Pfam" id="PF00730">
    <property type="entry name" value="HhH-GPD"/>
    <property type="match status" value="1"/>
</dbReference>
<evidence type="ECO:0000256" key="11">
    <source>
        <dbReference type="ARBA" id="ARBA00023125"/>
    </source>
</evidence>
<evidence type="ECO:0000313" key="18">
    <source>
        <dbReference type="Proteomes" id="UP000256869"/>
    </source>
</evidence>
<comment type="cofactor">
    <cofactor evidence="15">
        <name>[4Fe-4S] cluster</name>
        <dbReference type="ChEBI" id="CHEBI:49883"/>
    </cofactor>
    <text evidence="15">Binds 1 [4Fe-4S] cluster.</text>
</comment>
<evidence type="ECO:0000256" key="15">
    <source>
        <dbReference type="RuleBase" id="RU365096"/>
    </source>
</evidence>
<organism evidence="17 18">
    <name type="scientific">Cohnella lupini</name>
    <dbReference type="NCBI Taxonomy" id="1294267"/>
    <lineage>
        <taxon>Bacteria</taxon>
        <taxon>Bacillati</taxon>
        <taxon>Bacillota</taxon>
        <taxon>Bacilli</taxon>
        <taxon>Bacillales</taxon>
        <taxon>Paenibacillaceae</taxon>
        <taxon>Cohnella</taxon>
    </lineage>
</organism>
<dbReference type="InterPro" id="IPR000445">
    <property type="entry name" value="HhH_motif"/>
</dbReference>
<dbReference type="Gene3D" id="1.10.340.30">
    <property type="entry name" value="Hypothetical protein, domain 2"/>
    <property type="match status" value="1"/>
</dbReference>
<evidence type="ECO:0000313" key="17">
    <source>
        <dbReference type="EMBL" id="RED63128.1"/>
    </source>
</evidence>
<dbReference type="PANTHER" id="PTHR42944:SF1">
    <property type="entry name" value="ADENINE DNA GLYCOSYLASE"/>
    <property type="match status" value="1"/>
</dbReference>
<comment type="function">
    <text evidence="14">Base excision repair (BER) glycosylase that initiates repair of A:oxoG to C:G by removing the inappropriately paired adenine base from the DNA backbone, generating an abasic site product. 8-oxoguanine (oxoG) is a genotoxic DNA lesion resulting from oxidation of guanine; this residue is misread by replicative DNA polymerases, that insert adenine instead of cytosine opposite the oxidized damaged base. Shows a powerful dicrimination of A versus C, since it does not cleave cytosine in oxoG:C pairs. May also be able to remove adenine from A:G mispairs, although this activity may not be physiologically relevant.</text>
</comment>
<dbReference type="InterPro" id="IPR044298">
    <property type="entry name" value="MIG/MutY"/>
</dbReference>
<dbReference type="InterPro" id="IPR015797">
    <property type="entry name" value="NUDIX_hydrolase-like_dom_sf"/>
</dbReference>
<dbReference type="GO" id="GO:0035485">
    <property type="term" value="F:adenine/guanine mispair binding"/>
    <property type="evidence" value="ECO:0007669"/>
    <property type="project" value="TreeGrafter"/>
</dbReference>
<dbReference type="SUPFAM" id="SSF55811">
    <property type="entry name" value="Nudix"/>
    <property type="match status" value="1"/>
</dbReference>
<keyword evidence="12" id="KW-0234">DNA repair</keyword>
<evidence type="ECO:0000256" key="2">
    <source>
        <dbReference type="ARBA" id="ARBA00008343"/>
    </source>
</evidence>
<dbReference type="GO" id="GO:0000701">
    <property type="term" value="F:purine-specific mismatch base pair DNA N-glycosylase activity"/>
    <property type="evidence" value="ECO:0007669"/>
    <property type="project" value="UniProtKB-EC"/>
</dbReference>
<evidence type="ECO:0000256" key="1">
    <source>
        <dbReference type="ARBA" id="ARBA00000843"/>
    </source>
</evidence>
<evidence type="ECO:0000256" key="7">
    <source>
        <dbReference type="ARBA" id="ARBA00022763"/>
    </source>
</evidence>
<dbReference type="GO" id="GO:0046872">
    <property type="term" value="F:metal ion binding"/>
    <property type="evidence" value="ECO:0007669"/>
    <property type="project" value="UniProtKB-UniRule"/>
</dbReference>
<dbReference type="Proteomes" id="UP000256869">
    <property type="component" value="Unassembled WGS sequence"/>
</dbReference>
<dbReference type="CDD" id="cd00056">
    <property type="entry name" value="ENDO3c"/>
    <property type="match status" value="1"/>
</dbReference>
<dbReference type="InterPro" id="IPR003265">
    <property type="entry name" value="HhH-GPD_domain"/>
</dbReference>
<comment type="caution">
    <text evidence="17">The sequence shown here is derived from an EMBL/GenBank/DDBJ whole genome shotgun (WGS) entry which is preliminary data.</text>
</comment>